<accession>A0A9N9ITI1</accession>
<evidence type="ECO:0000313" key="1">
    <source>
        <dbReference type="EMBL" id="CAG8749154.1"/>
    </source>
</evidence>
<keyword evidence="2" id="KW-1185">Reference proteome</keyword>
<sequence length="207" mass="25014">IFDIEFNKDTTFKQVEKITLDLEIEGQILKDTATNLFYWRQIWKNKINKYSIIENIDDITDRVITNIPKSNPENQIIVASKEIQNNLIQKYHERYNSDISEYNSDDSDYIKQQKRKNKILGKRKNFDENNIEFDKIDKQQLQIQQNYQENLLNKRQKKDEIDNFNYNEEIKLDIKYVENNENLPIKFARINQNNSYLKGLERLLKKV</sequence>
<name>A0A9N9ITI1_9GLOM</name>
<organism evidence="1 2">
    <name type="scientific">Dentiscutata erythropus</name>
    <dbReference type="NCBI Taxonomy" id="1348616"/>
    <lineage>
        <taxon>Eukaryota</taxon>
        <taxon>Fungi</taxon>
        <taxon>Fungi incertae sedis</taxon>
        <taxon>Mucoromycota</taxon>
        <taxon>Glomeromycotina</taxon>
        <taxon>Glomeromycetes</taxon>
        <taxon>Diversisporales</taxon>
        <taxon>Gigasporaceae</taxon>
        <taxon>Dentiscutata</taxon>
    </lineage>
</organism>
<dbReference type="AlphaFoldDB" id="A0A9N9ITI1"/>
<reference evidence="1" key="1">
    <citation type="submission" date="2021-06" db="EMBL/GenBank/DDBJ databases">
        <authorList>
            <person name="Kallberg Y."/>
            <person name="Tangrot J."/>
            <person name="Rosling A."/>
        </authorList>
    </citation>
    <scope>NUCLEOTIDE SEQUENCE</scope>
    <source>
        <strain evidence="1">MA453B</strain>
    </source>
</reference>
<proteinExistence type="predicted"/>
<evidence type="ECO:0000313" key="2">
    <source>
        <dbReference type="Proteomes" id="UP000789405"/>
    </source>
</evidence>
<feature type="non-terminal residue" evidence="1">
    <location>
        <position position="207"/>
    </location>
</feature>
<comment type="caution">
    <text evidence="1">The sequence shown here is derived from an EMBL/GenBank/DDBJ whole genome shotgun (WGS) entry which is preliminary data.</text>
</comment>
<dbReference type="Proteomes" id="UP000789405">
    <property type="component" value="Unassembled WGS sequence"/>
</dbReference>
<gene>
    <name evidence="1" type="ORF">DERYTH_LOCUS16723</name>
</gene>
<protein>
    <submittedName>
        <fullName evidence="1">8912_t:CDS:1</fullName>
    </submittedName>
</protein>
<dbReference type="OrthoDB" id="2447778at2759"/>
<dbReference type="EMBL" id="CAJVPY010014947">
    <property type="protein sequence ID" value="CAG8749154.1"/>
    <property type="molecule type" value="Genomic_DNA"/>
</dbReference>